<name>A0ACC1QQE3_9HYPO</name>
<comment type="caution">
    <text evidence="1">The sequence shown here is derived from an EMBL/GenBank/DDBJ whole genome shotgun (WGS) entry which is preliminary data.</text>
</comment>
<gene>
    <name evidence="1" type="ORF">NLG97_g7000</name>
</gene>
<proteinExistence type="predicted"/>
<organism evidence="1 2">
    <name type="scientific">Lecanicillium saksenae</name>
    <dbReference type="NCBI Taxonomy" id="468837"/>
    <lineage>
        <taxon>Eukaryota</taxon>
        <taxon>Fungi</taxon>
        <taxon>Dikarya</taxon>
        <taxon>Ascomycota</taxon>
        <taxon>Pezizomycotina</taxon>
        <taxon>Sordariomycetes</taxon>
        <taxon>Hypocreomycetidae</taxon>
        <taxon>Hypocreales</taxon>
        <taxon>Cordycipitaceae</taxon>
        <taxon>Lecanicillium</taxon>
    </lineage>
</organism>
<accession>A0ACC1QQE3</accession>
<dbReference type="Proteomes" id="UP001148737">
    <property type="component" value="Unassembled WGS sequence"/>
</dbReference>
<sequence length="374" mass="40382">MVQKQAKTRKKNASGGGGGGGGSRTAPTSASPKEPFATSTSTNGGTSDATQLGLPEQQRLLNHFTAAFDAVLTGEAFPQLLQEIKQALFQRDFARAFGREDYLEAYAARWSPTRALCYAGIFRGYLPPHLGGSSGGDVSEEAQHQQQGAGVSPQQRRRTKMVCIGGCAAEHVAFASYLQSLESSSPDPSTSSGGKLTLLDSAPWAGVSAKMQSTLTSPLPLSKYASAAAKATNVPLVSAPEQLDLRILQQDALDVTESQWADILTPLYTNGGIAKTTKFLKSLEAALPDGALLLVVDSPGSYSVAALGKEQKKYPMQWLLHHTLTDQVVGTAHEWTRLETHDSLWFRLSDQLSYPIQLENMRYQLHLYRKDKTP</sequence>
<evidence type="ECO:0000313" key="2">
    <source>
        <dbReference type="Proteomes" id="UP001148737"/>
    </source>
</evidence>
<dbReference type="EMBL" id="JANAKD010001010">
    <property type="protein sequence ID" value="KAJ3484661.1"/>
    <property type="molecule type" value="Genomic_DNA"/>
</dbReference>
<keyword evidence="2" id="KW-1185">Reference proteome</keyword>
<evidence type="ECO:0000313" key="1">
    <source>
        <dbReference type="EMBL" id="KAJ3484661.1"/>
    </source>
</evidence>
<reference evidence="1" key="1">
    <citation type="submission" date="2022-07" db="EMBL/GenBank/DDBJ databases">
        <title>Genome Sequence of Lecanicillium saksenae.</title>
        <authorList>
            <person name="Buettner E."/>
        </authorList>
    </citation>
    <scope>NUCLEOTIDE SEQUENCE</scope>
    <source>
        <strain evidence="1">VT-O1</strain>
    </source>
</reference>
<protein>
    <submittedName>
        <fullName evidence="1">Uncharacterized protein</fullName>
    </submittedName>
</protein>